<dbReference type="EMBL" id="CP060415">
    <property type="protein sequence ID" value="QNT60405.1"/>
    <property type="molecule type" value="Genomic_DNA"/>
</dbReference>
<organism evidence="1 2">
    <name type="scientific">Neisseria musculi</name>
    <dbReference type="NCBI Taxonomy" id="1815583"/>
    <lineage>
        <taxon>Bacteria</taxon>
        <taxon>Pseudomonadati</taxon>
        <taxon>Pseudomonadota</taxon>
        <taxon>Betaproteobacteria</taxon>
        <taxon>Neisseriales</taxon>
        <taxon>Neisseriaceae</taxon>
        <taxon>Neisseria</taxon>
    </lineage>
</organism>
<protein>
    <submittedName>
        <fullName evidence="1">Uncharacterized protein</fullName>
    </submittedName>
</protein>
<reference evidence="1" key="1">
    <citation type="submission" date="2020-09" db="EMBL/GenBank/DDBJ databases">
        <title>Complete Genome Sequence of mouse commensal type strain Neisseria musculi.</title>
        <authorList>
            <person name="Thapa E."/>
            <person name="Aluvathingal J."/>
            <person name="Nadendla S."/>
            <person name="Mehta A."/>
            <person name="Tettelin H."/>
            <person name="Weyand N.J."/>
        </authorList>
    </citation>
    <scope>NUCLEOTIDE SEQUENCE [LARGE SCALE GENOMIC DNA]</scope>
    <source>
        <strain evidence="1">NW831</strain>
    </source>
</reference>
<dbReference type="KEGG" id="nmus:H7A79_2793"/>
<evidence type="ECO:0000313" key="2">
    <source>
        <dbReference type="Proteomes" id="UP000516412"/>
    </source>
</evidence>
<gene>
    <name evidence="1" type="ORF">H7A79_2793</name>
</gene>
<evidence type="ECO:0000313" key="1">
    <source>
        <dbReference type="EMBL" id="QNT60405.1"/>
    </source>
</evidence>
<geneLocation type="plasmid" evidence="1 2">
    <name>unnamed</name>
</geneLocation>
<dbReference type="Proteomes" id="UP000516412">
    <property type="component" value="Plasmid unnamed"/>
</dbReference>
<keyword evidence="2" id="KW-1185">Reference proteome</keyword>
<dbReference type="AlphaFoldDB" id="A0A7H1MFJ0"/>
<accession>A0A7H1MFJ0</accession>
<name>A0A7H1MFJ0_9NEIS</name>
<proteinExistence type="predicted"/>
<sequence>MFMIIIQIKQAKAIVNVIVLIADIGSDIGDKHLATHGSLFGVPNSFITTKSTKSTKRGFLYLR</sequence>
<keyword evidence="1" id="KW-0614">Plasmid</keyword>